<dbReference type="Gene3D" id="3.40.50.720">
    <property type="entry name" value="NAD(P)-binding Rossmann-like Domain"/>
    <property type="match status" value="1"/>
</dbReference>
<dbReference type="Pfam" id="PF14765">
    <property type="entry name" value="PS-DH"/>
    <property type="match status" value="1"/>
</dbReference>
<organism evidence="12">
    <name type="scientific">Candidatus Kentrum sp. TUN</name>
    <dbReference type="NCBI Taxonomy" id="2126343"/>
    <lineage>
        <taxon>Bacteria</taxon>
        <taxon>Pseudomonadati</taxon>
        <taxon>Pseudomonadota</taxon>
        <taxon>Gammaproteobacteria</taxon>
        <taxon>Candidatus Kentrum</taxon>
    </lineage>
</organism>
<feature type="domain" description="Ketosynthase family 3 (KS3)" evidence="10">
    <location>
        <begin position="107"/>
        <end position="516"/>
    </location>
</feature>
<evidence type="ECO:0000256" key="5">
    <source>
        <dbReference type="ARBA" id="ARBA00022679"/>
    </source>
</evidence>
<dbReference type="PROSITE" id="PS52019">
    <property type="entry name" value="PKS_MFAS_DH"/>
    <property type="match status" value="1"/>
</dbReference>
<accession>A0A450ZRJ2</accession>
<dbReference type="PANTHER" id="PTHR43775:SF37">
    <property type="entry name" value="SI:DKEY-61P9.11"/>
    <property type="match status" value="1"/>
</dbReference>
<dbReference type="InterPro" id="IPR009081">
    <property type="entry name" value="PP-bd_ACP"/>
</dbReference>
<feature type="region of interest" description="N-terminal hotdog fold" evidence="7">
    <location>
        <begin position="978"/>
        <end position="1110"/>
    </location>
</feature>
<dbReference type="InterPro" id="IPR036291">
    <property type="entry name" value="NAD(P)-bd_dom_sf"/>
</dbReference>
<dbReference type="Pfam" id="PF21394">
    <property type="entry name" value="Beta-ketacyl_N"/>
    <property type="match status" value="1"/>
</dbReference>
<reference evidence="12" key="1">
    <citation type="submission" date="2019-02" db="EMBL/GenBank/DDBJ databases">
        <authorList>
            <person name="Gruber-Vodicka R. H."/>
            <person name="Seah K. B. B."/>
        </authorList>
    </citation>
    <scope>NUCLEOTIDE SEQUENCE</scope>
    <source>
        <strain evidence="12">BECK_BY1</strain>
    </source>
</reference>
<dbReference type="GO" id="GO:0006633">
    <property type="term" value="P:fatty acid biosynthetic process"/>
    <property type="evidence" value="ECO:0007669"/>
    <property type="project" value="UniProtKB-UniPathway"/>
</dbReference>
<evidence type="ECO:0000313" key="12">
    <source>
        <dbReference type="EMBL" id="VFK56364.1"/>
    </source>
</evidence>
<evidence type="ECO:0000256" key="8">
    <source>
        <dbReference type="SAM" id="MobiDB-lite"/>
    </source>
</evidence>
<dbReference type="CDD" id="cd08955">
    <property type="entry name" value="KR_2_FAS_SDR_x"/>
    <property type="match status" value="1"/>
</dbReference>
<dbReference type="SUPFAM" id="SSF47336">
    <property type="entry name" value="ACP-like"/>
    <property type="match status" value="2"/>
</dbReference>
<evidence type="ECO:0000256" key="6">
    <source>
        <dbReference type="ARBA" id="ARBA00054155"/>
    </source>
</evidence>
<dbReference type="InterPro" id="IPR049551">
    <property type="entry name" value="PKS_DH_C"/>
</dbReference>
<dbReference type="InterPro" id="IPR049490">
    <property type="entry name" value="C883_1060-like_KR_N"/>
</dbReference>
<dbReference type="InterPro" id="IPR020841">
    <property type="entry name" value="PKS_Beta-ketoAc_synthase_dom"/>
</dbReference>
<dbReference type="InterPro" id="IPR013968">
    <property type="entry name" value="PKS_KR"/>
</dbReference>
<dbReference type="InterPro" id="IPR014031">
    <property type="entry name" value="Ketoacyl_synth_C"/>
</dbReference>
<feature type="domain" description="Carrier" evidence="9">
    <location>
        <begin position="1785"/>
        <end position="1860"/>
    </location>
</feature>
<evidence type="ECO:0000256" key="2">
    <source>
        <dbReference type="ARBA" id="ARBA00006484"/>
    </source>
</evidence>
<evidence type="ECO:0000259" key="9">
    <source>
        <dbReference type="PROSITE" id="PS50075"/>
    </source>
</evidence>
<feature type="region of interest" description="C-terminal hotdog fold" evidence="7">
    <location>
        <begin position="1126"/>
        <end position="1268"/>
    </location>
</feature>
<protein>
    <submittedName>
        <fullName evidence="12">Malonyl CoA-acyl carrier protein transacylase</fullName>
    </submittedName>
</protein>
<dbReference type="SMART" id="SM00827">
    <property type="entry name" value="PKS_AT"/>
    <property type="match status" value="1"/>
</dbReference>
<dbReference type="Pfam" id="PF08659">
    <property type="entry name" value="KR"/>
    <property type="match status" value="1"/>
</dbReference>
<dbReference type="InterPro" id="IPR016035">
    <property type="entry name" value="Acyl_Trfase/lysoPLipase"/>
</dbReference>
<dbReference type="InterPro" id="IPR018201">
    <property type="entry name" value="Ketoacyl_synth_AS"/>
</dbReference>
<dbReference type="Pfam" id="PF22621">
    <property type="entry name" value="CurL-like_PKS_C"/>
    <property type="match status" value="1"/>
</dbReference>
<dbReference type="Gene3D" id="3.40.366.10">
    <property type="entry name" value="Malonyl-Coenzyme A Acyl Carrier Protein, domain 2"/>
    <property type="match status" value="1"/>
</dbReference>
<dbReference type="SMART" id="SM00825">
    <property type="entry name" value="PKS_KS"/>
    <property type="match status" value="1"/>
</dbReference>
<feature type="active site" description="Proton donor; for dehydratase activity" evidence="7">
    <location>
        <position position="1187"/>
    </location>
</feature>
<dbReference type="Pfam" id="PF02801">
    <property type="entry name" value="Ketoacyl-synt_C"/>
    <property type="match status" value="1"/>
</dbReference>
<dbReference type="GO" id="GO:0031177">
    <property type="term" value="F:phosphopantetheine binding"/>
    <property type="evidence" value="ECO:0007669"/>
    <property type="project" value="InterPro"/>
</dbReference>
<feature type="region of interest" description="Disordered" evidence="8">
    <location>
        <begin position="1866"/>
        <end position="1888"/>
    </location>
</feature>
<dbReference type="PANTHER" id="PTHR43775">
    <property type="entry name" value="FATTY ACID SYNTHASE"/>
    <property type="match status" value="1"/>
</dbReference>
<dbReference type="GO" id="GO:0004312">
    <property type="term" value="F:fatty acid synthase activity"/>
    <property type="evidence" value="ECO:0007669"/>
    <property type="project" value="TreeGrafter"/>
</dbReference>
<dbReference type="Pfam" id="PF21089">
    <property type="entry name" value="PKS_DH_N"/>
    <property type="match status" value="1"/>
</dbReference>
<gene>
    <name evidence="12" type="ORF">BECKTUN1418D_GA0071000_10454</name>
</gene>
<evidence type="ECO:0000256" key="1">
    <source>
        <dbReference type="ARBA" id="ARBA00005194"/>
    </source>
</evidence>
<dbReference type="Pfam" id="PF00698">
    <property type="entry name" value="Acyl_transf_1"/>
    <property type="match status" value="1"/>
</dbReference>
<dbReference type="SUPFAM" id="SSF52151">
    <property type="entry name" value="FabD/lysophospholipase-like"/>
    <property type="match status" value="1"/>
</dbReference>
<keyword evidence="5" id="KW-0808">Transferase</keyword>
<dbReference type="SMART" id="SM00822">
    <property type="entry name" value="PKS_KR"/>
    <property type="match status" value="1"/>
</dbReference>
<sequence length="1914" mass="210620">MEKNHQITKESITDWLVTRMGRMANIPSDDIDTRRPFLDYGLRSATAMDLLKELGEWLDRPLSATLTYDYPNINALARHLADAQKPNEIPESHISMSGFHTRKSVNTDPIAIIGLSCRFPKAKNPDEFWQVLKNGVDTITEVPSSRRMPSEPAVLWGGFVDDVDLFDPAFFGISAREAETMDPQQRFLLEVGWEALEDAGIVVDSLAGSHTGVFIGIWQHDYNYHLSFADPNLYLESGTAFSVGAGRLSYLWNLQGPSQTVDTACSSSLVAIHDACQNLHLGECDLALAGGVNLILHPGVTDRFFASRMLSPDGRCKTFDVEANGYVRGEGCGILVLKREEDARRDGDRILAVIKGSAVNHDGRTNGLTAPSGPAQQAVIRHAHAHAGITGREIQYMEAHGTGTPLGDPIEFNALKEVLMPGRTSDQICWLSSVKTNIGHLESSAGVAGVIKIILAMQHQEIPPHLHLKTVSPHISLTDTLFSIPMEPTPWTSKQKFSGVSSFGISGTNAHLIIGNAPDSEAQALDTAITERPFHLLTLSAQNEEPLQELADAYAEYFQSHPEMVLADACFTANTGRSYFDRRIALVAASPKDAHERLKAADYTIGKAIHKKPKTAFLFTGQGSQYVGMGRQLYETQPLFRETLDQCDAILRPLDVPLLDLLYSDSDSPERSLDQTIYTQPALFSLEYALAKLWQSWGVKPDVVMGHSVGEYVAACVAGVFGLEDGLKLIAARGRSMQTLCEPGDMMALQMSESEALEIISPFEEISIAAINGPSSVVVSGTHQAMERLSATLADGGIKARPLSVSHAFHSSMMEPMLAEFEKVAGSISYAKPEISVCSNVTGGIVTGEVTTSAYWIRHVREPVRFAAGVEALHAEGVDTFLEVGPKPVLLGMARQCLPYDVGTWIASLREGQADWRQLLQGLGEWHVHGGGVDWVAFEKDYVRRKVQLPTYPFQRQRYWIDSKRLARRAARGGQSDHPLLAKELRLPGTNEIRFESEIDLLSIAWLADHRLFDAAVLPVTGYLEMVLAAGADILGKPLNGDPILPERTFSIKDVVFGHALVLPEEETTDIHLVLSLADREYHFQIFSLGEESHWTPNVAGRLLIDQKNVEQPDAVDLVELRSQYPIEIPGADHYEFCQEMGLNYGPGFQGIKHIFRGEGLALGQIELPELLMEEVDNYQLHPALFDTALQVAMSTISNPSGETYLPVSIKELHVYGRAATRIWSLARVIQSDEKTVELDMSLFDESGVVIADVREIVFAHVGIETIERDFRKESDDLYEVVWQASALETGSMAEESPGSWLIFADGGGLGQELAGRLEEAGNTCLLVYPKSTAGDAEKDNIWHVNPAEPAEFERLFTDAFQADTPPLEGIMHLWSLDAPDTAQLTDETLAQAQILGCGSVLHLLQAHIKQKQSARLWLVTRNAVSVGQDQDSLSVAQAPLWGMGKTIAMEHPELWGGMIDNPQPADLMAEIRVQDDEDQVAYRDGKRYVARLVEDKISLSDADRAPLTSNHSYLITGGLGGLGLEVARWMVNQGVRYLVLAARRGPSDEAQATIKQLEAAGAKVLVIAADVADRAQVVRLLGEIAEKMPSLRGVIHAAGFLDDGVLQQLDMARFERVMAPKVAGSWHLHTLTQGIPLDFFVYFSSLTSLMGASGQSNRAAADTFMDALAHHRRAMGLPALSINWGAWANIGLTANLDNQQRVRLVEMGINSIGAEKGILRLDVSMGRQAEIVQIGIFSMNWSRYLKQFSVAPAFLSELARSLPKQSSVLFTEELKEIPPEKQRDYLLSHIQFELNRVLGFDPSRPMDLHTGFSDQGIDSLMAVESRNRLQASLGHSLPPILLLKYPTLEMLVDYIATEVLVLESPEESATDSEQESVIDSEQEADTSEAFMDEVEQLSEEELEELLAKKLQKL</sequence>
<dbReference type="PROSITE" id="PS50075">
    <property type="entry name" value="CARRIER"/>
    <property type="match status" value="2"/>
</dbReference>
<dbReference type="InterPro" id="IPR014043">
    <property type="entry name" value="Acyl_transferase_dom"/>
</dbReference>
<dbReference type="EMBL" id="CAADFX010000045">
    <property type="protein sequence ID" value="VFK56364.1"/>
    <property type="molecule type" value="Genomic_DNA"/>
</dbReference>
<evidence type="ECO:0000256" key="7">
    <source>
        <dbReference type="PROSITE-ProRule" id="PRU01363"/>
    </source>
</evidence>
<dbReference type="Pfam" id="PF00109">
    <property type="entry name" value="ketoacyl-synt"/>
    <property type="match status" value="1"/>
</dbReference>
<dbReference type="SMART" id="SM01294">
    <property type="entry name" value="PKS_PP_betabranch"/>
    <property type="match status" value="1"/>
</dbReference>
<keyword evidence="4" id="KW-0597">Phosphoprotein</keyword>
<dbReference type="Gene3D" id="3.10.129.110">
    <property type="entry name" value="Polyketide synthase dehydratase"/>
    <property type="match status" value="1"/>
</dbReference>
<proteinExistence type="inferred from homology"/>
<evidence type="ECO:0000259" key="11">
    <source>
        <dbReference type="PROSITE" id="PS52019"/>
    </source>
</evidence>
<dbReference type="InterPro" id="IPR016039">
    <property type="entry name" value="Thiolase-like"/>
</dbReference>
<dbReference type="FunFam" id="3.40.366.10:FF:000002">
    <property type="entry name" value="Probable polyketide synthase 2"/>
    <property type="match status" value="1"/>
</dbReference>
<dbReference type="SMART" id="SM00826">
    <property type="entry name" value="PKS_DH"/>
    <property type="match status" value="1"/>
</dbReference>
<name>A0A450ZRJ2_9GAMM</name>
<dbReference type="GO" id="GO:0004315">
    <property type="term" value="F:3-oxoacyl-[acyl-carrier-protein] synthase activity"/>
    <property type="evidence" value="ECO:0007669"/>
    <property type="project" value="InterPro"/>
</dbReference>
<dbReference type="InterPro" id="IPR049552">
    <property type="entry name" value="PKS_DH_N"/>
</dbReference>
<dbReference type="InterPro" id="IPR020807">
    <property type="entry name" value="PKS_DH"/>
</dbReference>
<dbReference type="InterPro" id="IPR049900">
    <property type="entry name" value="PKS_mFAS_DH"/>
</dbReference>
<dbReference type="Gene3D" id="1.10.1200.10">
    <property type="entry name" value="ACP-like"/>
    <property type="match status" value="2"/>
</dbReference>
<evidence type="ECO:0000256" key="3">
    <source>
        <dbReference type="ARBA" id="ARBA00022450"/>
    </source>
</evidence>
<evidence type="ECO:0000259" key="10">
    <source>
        <dbReference type="PROSITE" id="PS52004"/>
    </source>
</evidence>
<keyword evidence="3" id="KW-0596">Phosphopantetheine</keyword>
<dbReference type="SMART" id="SM00823">
    <property type="entry name" value="PKS_PP"/>
    <property type="match status" value="2"/>
</dbReference>
<dbReference type="InterPro" id="IPR036736">
    <property type="entry name" value="ACP-like_sf"/>
</dbReference>
<feature type="active site" description="Proton acceptor; for dehydratase activity" evidence="7">
    <location>
        <position position="1010"/>
    </location>
</feature>
<dbReference type="FunFam" id="3.40.47.10:FF:000019">
    <property type="entry name" value="Polyketide synthase type I"/>
    <property type="match status" value="1"/>
</dbReference>
<feature type="domain" description="Carrier" evidence="9">
    <location>
        <begin position="10"/>
        <end position="84"/>
    </location>
</feature>
<dbReference type="InterPro" id="IPR057326">
    <property type="entry name" value="KR_dom"/>
</dbReference>
<dbReference type="Pfam" id="PF00550">
    <property type="entry name" value="PP-binding"/>
    <property type="match status" value="2"/>
</dbReference>
<comment type="function">
    <text evidence="6">Involved in production of the polyketide antibiotic thailandamide.</text>
</comment>
<dbReference type="InterPro" id="IPR014030">
    <property type="entry name" value="Ketoacyl_synth_N"/>
</dbReference>
<dbReference type="Gene3D" id="3.40.47.10">
    <property type="match status" value="1"/>
</dbReference>
<dbReference type="PROSITE" id="PS00606">
    <property type="entry name" value="KS3_1"/>
    <property type="match status" value="1"/>
</dbReference>
<dbReference type="InterPro" id="IPR042104">
    <property type="entry name" value="PKS_dehydratase_sf"/>
</dbReference>
<dbReference type="CDD" id="cd00833">
    <property type="entry name" value="PKS"/>
    <property type="match status" value="1"/>
</dbReference>
<dbReference type="PROSITE" id="PS52004">
    <property type="entry name" value="KS3_2"/>
    <property type="match status" value="1"/>
</dbReference>
<comment type="pathway">
    <text evidence="1">Lipid metabolism; fatty acid biosynthesis.</text>
</comment>
<dbReference type="UniPathway" id="UPA00094"/>
<evidence type="ECO:0000256" key="4">
    <source>
        <dbReference type="ARBA" id="ARBA00022553"/>
    </source>
</evidence>
<dbReference type="SUPFAM" id="SSF53901">
    <property type="entry name" value="Thiolase-like"/>
    <property type="match status" value="1"/>
</dbReference>
<dbReference type="InterPro" id="IPR016036">
    <property type="entry name" value="Malonyl_transacylase_ACP-bd"/>
</dbReference>
<comment type="similarity">
    <text evidence="2">Belongs to the short-chain dehydrogenases/reductases (SDR) family.</text>
</comment>
<dbReference type="InterPro" id="IPR001227">
    <property type="entry name" value="Ac_transferase_dom_sf"/>
</dbReference>
<feature type="domain" description="PKS/mFAS DH" evidence="11">
    <location>
        <begin position="978"/>
        <end position="1268"/>
    </location>
</feature>
<dbReference type="SUPFAM" id="SSF51735">
    <property type="entry name" value="NAD(P)-binding Rossmann-fold domains"/>
    <property type="match status" value="2"/>
</dbReference>
<dbReference type="Gene3D" id="3.30.70.3290">
    <property type="match status" value="1"/>
</dbReference>
<dbReference type="InterPro" id="IPR020806">
    <property type="entry name" value="PKS_PP-bd"/>
</dbReference>
<dbReference type="SUPFAM" id="SSF55048">
    <property type="entry name" value="Probable ACP-binding domain of malonyl-CoA ACP transacylase"/>
    <property type="match status" value="1"/>
</dbReference>
<dbReference type="InterPro" id="IPR050091">
    <property type="entry name" value="PKS_NRPS_Biosynth_Enz"/>
</dbReference>